<protein>
    <submittedName>
        <fullName evidence="1">Uncharacterized protein</fullName>
    </submittedName>
</protein>
<accession>A0A2N5U9G7</accession>
<organism evidence="1 2">
    <name type="scientific">Puccinia coronata f. sp. avenae</name>
    <dbReference type="NCBI Taxonomy" id="200324"/>
    <lineage>
        <taxon>Eukaryota</taxon>
        <taxon>Fungi</taxon>
        <taxon>Dikarya</taxon>
        <taxon>Basidiomycota</taxon>
        <taxon>Pucciniomycotina</taxon>
        <taxon>Pucciniomycetes</taxon>
        <taxon>Pucciniales</taxon>
        <taxon>Pucciniaceae</taxon>
        <taxon>Puccinia</taxon>
    </lineage>
</organism>
<sequence length="67" mass="7288">MSMAIARVPIARMPIAKTPIAMSTCRLDICQPKAEACRSRPRPSTLSESANTSRLAHLLEVTVARLP</sequence>
<dbReference type="EMBL" id="PGCJ01000278">
    <property type="protein sequence ID" value="PLW34389.1"/>
    <property type="molecule type" value="Genomic_DNA"/>
</dbReference>
<dbReference type="AlphaFoldDB" id="A0A2N5U9G7"/>
<evidence type="ECO:0000313" key="1">
    <source>
        <dbReference type="EMBL" id="PLW34389.1"/>
    </source>
</evidence>
<dbReference type="Proteomes" id="UP000235388">
    <property type="component" value="Unassembled WGS sequence"/>
</dbReference>
<name>A0A2N5U9G7_9BASI</name>
<gene>
    <name evidence="1" type="ORF">PCANC_21689</name>
</gene>
<reference evidence="1 2" key="1">
    <citation type="submission" date="2017-11" db="EMBL/GenBank/DDBJ databases">
        <title>De novo assembly and phasing of dikaryotic genomes from two isolates of Puccinia coronata f. sp. avenae, the causal agent of oat crown rust.</title>
        <authorList>
            <person name="Miller M.E."/>
            <person name="Zhang Y."/>
            <person name="Omidvar V."/>
            <person name="Sperschneider J."/>
            <person name="Schwessinger B."/>
            <person name="Raley C."/>
            <person name="Palmer J.M."/>
            <person name="Garnica D."/>
            <person name="Upadhyaya N."/>
            <person name="Rathjen J."/>
            <person name="Taylor J.M."/>
            <person name="Park R.F."/>
            <person name="Dodds P.N."/>
            <person name="Hirsch C.D."/>
            <person name="Kianian S.F."/>
            <person name="Figueroa M."/>
        </authorList>
    </citation>
    <scope>NUCLEOTIDE SEQUENCE [LARGE SCALE GENOMIC DNA]</scope>
    <source>
        <strain evidence="1">12NC29</strain>
    </source>
</reference>
<comment type="caution">
    <text evidence="1">The sequence shown here is derived from an EMBL/GenBank/DDBJ whole genome shotgun (WGS) entry which is preliminary data.</text>
</comment>
<proteinExistence type="predicted"/>
<keyword evidence="2" id="KW-1185">Reference proteome</keyword>
<evidence type="ECO:0000313" key="2">
    <source>
        <dbReference type="Proteomes" id="UP000235388"/>
    </source>
</evidence>